<evidence type="ECO:0000256" key="1">
    <source>
        <dbReference type="SAM" id="Phobius"/>
    </source>
</evidence>
<evidence type="ECO:0000313" key="4">
    <source>
        <dbReference type="Proteomes" id="UP000078292"/>
    </source>
</evidence>
<dbReference type="EMBL" id="LXEY01000021">
    <property type="protein sequence ID" value="OAV59958.1"/>
    <property type="molecule type" value="Genomic_DNA"/>
</dbReference>
<gene>
    <name evidence="3" type="ORF">A6F49_14550</name>
</gene>
<feature type="transmembrane region" description="Helical" evidence="1">
    <location>
        <begin position="20"/>
        <end position="41"/>
    </location>
</feature>
<keyword evidence="4" id="KW-1185">Reference proteome</keyword>
<dbReference type="Proteomes" id="UP000078292">
    <property type="component" value="Unassembled WGS sequence"/>
</dbReference>
<keyword evidence="1" id="KW-0472">Membrane</keyword>
<accession>A0A1B7LXP0</accession>
<dbReference type="SUPFAM" id="SSF51182">
    <property type="entry name" value="RmlC-like cupins"/>
    <property type="match status" value="1"/>
</dbReference>
<reference evidence="3 4" key="1">
    <citation type="submission" date="2016-04" db="EMBL/GenBank/DDBJ databases">
        <title>First whole genome shotgun sequence of the bacterium Enteractinococcus sp. strain UASWS1574.</title>
        <authorList>
            <person name="Crovadore J."/>
            <person name="Chablais R."/>
            <person name="Lefort F."/>
        </authorList>
    </citation>
    <scope>NUCLEOTIDE SEQUENCE [LARGE SCALE GENOMIC DNA]</scope>
    <source>
        <strain evidence="3 4">UASWS1574</strain>
    </source>
</reference>
<dbReference type="AlphaFoldDB" id="A0A1B7LXP0"/>
<keyword evidence="1" id="KW-0812">Transmembrane</keyword>
<dbReference type="InterPro" id="IPR011051">
    <property type="entry name" value="RmlC_Cupin_sf"/>
</dbReference>
<evidence type="ECO:0000313" key="3">
    <source>
        <dbReference type="EMBL" id="OAV59958.1"/>
    </source>
</evidence>
<dbReference type="InterPro" id="IPR013096">
    <property type="entry name" value="Cupin_2"/>
</dbReference>
<dbReference type="InterPro" id="IPR014710">
    <property type="entry name" value="RmlC-like_jellyroll"/>
</dbReference>
<keyword evidence="1" id="KW-1133">Transmembrane helix</keyword>
<comment type="caution">
    <text evidence="3">The sequence shown here is derived from an EMBL/GenBank/DDBJ whole genome shotgun (WGS) entry which is preliminary data.</text>
</comment>
<dbReference type="Gene3D" id="2.60.120.10">
    <property type="entry name" value="Jelly Rolls"/>
    <property type="match status" value="1"/>
</dbReference>
<organism evidence="3 4">
    <name type="scientific">Enteractinococcus helveticum</name>
    <dbReference type="NCBI Taxonomy" id="1837282"/>
    <lineage>
        <taxon>Bacteria</taxon>
        <taxon>Bacillati</taxon>
        <taxon>Actinomycetota</taxon>
        <taxon>Actinomycetes</taxon>
        <taxon>Micrococcales</taxon>
        <taxon>Micrococcaceae</taxon>
    </lineage>
</organism>
<proteinExistence type="predicted"/>
<dbReference type="STRING" id="1837282.A6F49_14550"/>
<sequence length="123" mass="14215">MRNSDQRNRLYTVGSKYNEVSRLLFVSSAVSYSIQCVFTFTMRMFRFSGSMQHLVQDLSSYAETWVDLQGEVLIETQDEQLQVDPGDIVTVSAESVHRFRNRGQTNLRMLCIHPSPTIIEEFV</sequence>
<name>A0A1B7LXP0_9MICC</name>
<feature type="domain" description="Cupin type-2" evidence="2">
    <location>
        <begin position="62"/>
        <end position="112"/>
    </location>
</feature>
<dbReference type="Pfam" id="PF07883">
    <property type="entry name" value="Cupin_2"/>
    <property type="match status" value="1"/>
</dbReference>
<evidence type="ECO:0000259" key="2">
    <source>
        <dbReference type="Pfam" id="PF07883"/>
    </source>
</evidence>
<protein>
    <recommendedName>
        <fullName evidence="2">Cupin type-2 domain-containing protein</fullName>
    </recommendedName>
</protein>